<dbReference type="AlphaFoldDB" id="A0A5B0APP4"/>
<dbReference type="Pfam" id="PF04264">
    <property type="entry name" value="YceI"/>
    <property type="match status" value="1"/>
</dbReference>
<dbReference type="InterPro" id="IPR036761">
    <property type="entry name" value="TTHA0802/YceI-like_sf"/>
</dbReference>
<evidence type="ECO:0000313" key="4">
    <source>
        <dbReference type="Proteomes" id="UP000324965"/>
    </source>
</evidence>
<keyword evidence="4" id="KW-1185">Reference proteome</keyword>
<comment type="caution">
    <text evidence="3">The sequence shown here is derived from an EMBL/GenBank/DDBJ whole genome shotgun (WGS) entry which is preliminary data.</text>
</comment>
<evidence type="ECO:0000256" key="1">
    <source>
        <dbReference type="ARBA" id="ARBA00008812"/>
    </source>
</evidence>
<dbReference type="OrthoDB" id="9811006at2"/>
<comment type="similarity">
    <text evidence="1">Belongs to the UPF0312 family.</text>
</comment>
<dbReference type="RefSeq" id="WP_149513394.1">
    <property type="nucleotide sequence ID" value="NZ_VDFC01000046.1"/>
</dbReference>
<dbReference type="SMART" id="SM00867">
    <property type="entry name" value="YceI"/>
    <property type="match status" value="1"/>
</dbReference>
<dbReference type="PANTHER" id="PTHR34406:SF1">
    <property type="entry name" value="PROTEIN YCEI"/>
    <property type="match status" value="1"/>
</dbReference>
<proteinExistence type="inferred from homology"/>
<dbReference type="PANTHER" id="PTHR34406">
    <property type="entry name" value="PROTEIN YCEI"/>
    <property type="match status" value="1"/>
</dbReference>
<protein>
    <submittedName>
        <fullName evidence="3">YceI family protein</fullName>
    </submittedName>
</protein>
<dbReference type="Gene3D" id="2.40.128.110">
    <property type="entry name" value="Lipid/polyisoprenoid-binding, YceI-like"/>
    <property type="match status" value="1"/>
</dbReference>
<name>A0A5B0APP4_9ACTN</name>
<evidence type="ECO:0000313" key="3">
    <source>
        <dbReference type="EMBL" id="KAA0931973.1"/>
    </source>
</evidence>
<accession>A0A5B0APP4</accession>
<reference evidence="3 4" key="1">
    <citation type="submission" date="2019-05" db="EMBL/GenBank/DDBJ databases">
        <authorList>
            <person name="Hariharan J."/>
            <person name="Choudoir M.J."/>
            <person name="Diebold P."/>
            <person name="Panke-Buisse K."/>
            <person name="Buckley D.H."/>
        </authorList>
    </citation>
    <scope>NUCLEOTIDE SEQUENCE [LARGE SCALE GENOMIC DNA]</scope>
    <source>
        <strain evidence="3 4">SUN51</strain>
    </source>
</reference>
<dbReference type="SUPFAM" id="SSF101874">
    <property type="entry name" value="YceI-like"/>
    <property type="match status" value="1"/>
</dbReference>
<sequence>MTVAVKTGLWQLDATRSTVAIKHRTMWGLVTVKGVFGEVAGQGEVQPDGSASGTVTLAAASLDTKNTKRDTHLHGPDFFDAERHPTVVFAVHDAALRQDDTVAISGELTVRGVSRPQSATATVTESDADAVTLTTQFTVDRNQFGLSLNQLGMMGGLTTVTSTLRFTRASA</sequence>
<gene>
    <name evidence="3" type="ORF">FGF04_24295</name>
</gene>
<dbReference type="EMBL" id="VDFC01000046">
    <property type="protein sequence ID" value="KAA0931973.1"/>
    <property type="molecule type" value="Genomic_DNA"/>
</dbReference>
<organism evidence="3 4">
    <name type="scientific">Streptomyces apricus</name>
    <dbReference type="NCBI Taxonomy" id="1828112"/>
    <lineage>
        <taxon>Bacteria</taxon>
        <taxon>Bacillati</taxon>
        <taxon>Actinomycetota</taxon>
        <taxon>Actinomycetes</taxon>
        <taxon>Kitasatosporales</taxon>
        <taxon>Streptomycetaceae</taxon>
        <taxon>Streptomyces</taxon>
    </lineage>
</organism>
<feature type="domain" description="Lipid/polyisoprenoid-binding YceI-like" evidence="2">
    <location>
        <begin position="9"/>
        <end position="167"/>
    </location>
</feature>
<evidence type="ECO:0000259" key="2">
    <source>
        <dbReference type="SMART" id="SM00867"/>
    </source>
</evidence>
<dbReference type="InterPro" id="IPR007372">
    <property type="entry name" value="Lipid/polyisoprenoid-bd_YceI"/>
</dbReference>
<dbReference type="Proteomes" id="UP000324965">
    <property type="component" value="Unassembled WGS sequence"/>
</dbReference>